<organism evidence="4 5">
    <name type="scientific">Campylobacter jejuni</name>
    <dbReference type="NCBI Taxonomy" id="197"/>
    <lineage>
        <taxon>Bacteria</taxon>
        <taxon>Pseudomonadati</taxon>
        <taxon>Campylobacterota</taxon>
        <taxon>Epsilonproteobacteria</taxon>
        <taxon>Campylobacterales</taxon>
        <taxon>Campylobacteraceae</taxon>
        <taxon>Campylobacter</taxon>
    </lineage>
</organism>
<evidence type="ECO:0000256" key="3">
    <source>
        <dbReference type="ARBA" id="ARBA00022840"/>
    </source>
</evidence>
<proteinExistence type="predicted"/>
<dbReference type="GO" id="GO:0016887">
    <property type="term" value="F:ATP hydrolysis activity"/>
    <property type="evidence" value="ECO:0007669"/>
    <property type="project" value="InterPro"/>
</dbReference>
<gene>
    <name evidence="4" type="ORF">FH034_01995</name>
</gene>
<dbReference type="EMBL" id="VEVS01000003">
    <property type="protein sequence ID" value="TNO42837.1"/>
    <property type="molecule type" value="Genomic_DNA"/>
</dbReference>
<dbReference type="Pfam" id="PF00005">
    <property type="entry name" value="ABC_tran"/>
    <property type="match status" value="1"/>
</dbReference>
<dbReference type="InterPro" id="IPR027417">
    <property type="entry name" value="P-loop_NTPase"/>
</dbReference>
<evidence type="ECO:0000256" key="1">
    <source>
        <dbReference type="ARBA" id="ARBA00022448"/>
    </source>
</evidence>
<dbReference type="InterPro" id="IPR050093">
    <property type="entry name" value="ABC_SmlMolc_Importer"/>
</dbReference>
<dbReference type="InterPro" id="IPR003593">
    <property type="entry name" value="AAA+_ATPase"/>
</dbReference>
<dbReference type="PROSITE" id="PS00211">
    <property type="entry name" value="ABC_TRANSPORTER_1"/>
    <property type="match status" value="1"/>
</dbReference>
<dbReference type="AlphaFoldDB" id="A0A5C4YGG4"/>
<dbReference type="Proteomes" id="UP000312397">
    <property type="component" value="Unassembled WGS sequence"/>
</dbReference>
<evidence type="ECO:0000313" key="4">
    <source>
        <dbReference type="EMBL" id="TNO42837.1"/>
    </source>
</evidence>
<name>A0A5C4YGG4_CAMJU</name>
<protein>
    <submittedName>
        <fullName evidence="4">ABC transporter ATP-binding protein</fullName>
    </submittedName>
</protein>
<accession>A0A5C4YGG4</accession>
<dbReference type="GO" id="GO:0005524">
    <property type="term" value="F:ATP binding"/>
    <property type="evidence" value="ECO:0007669"/>
    <property type="project" value="UniProtKB-KW"/>
</dbReference>
<dbReference type="SMART" id="SM00382">
    <property type="entry name" value="AAA"/>
    <property type="match status" value="1"/>
</dbReference>
<keyword evidence="1" id="KW-0813">Transport</keyword>
<sequence length="263" mass="29568">MLYLILLNYILQKDLVMIKINNLQKFFNNECILDGINLHIKKDEFVVLLGASGSGKSTLLKILSGYESFEQGSISISGQDFSKKIPSHKSRQIITQQYSLLPWLSARANIEFALKCYGIKDKKERKERAQQFLALVHLQNKADLFPHSLSGGQAQRVAIARALSLNPSVLFLDEPFSALDPIVRLKLQADLKKLSANKSVIFVSHDIDEAINLADTIVILRQGKIVSKLKNPGFSPHSPSFFELKSKIFDILNGQDPIIEYMI</sequence>
<dbReference type="SUPFAM" id="SSF52540">
    <property type="entry name" value="P-loop containing nucleoside triphosphate hydrolases"/>
    <property type="match status" value="1"/>
</dbReference>
<comment type="caution">
    <text evidence="4">The sequence shown here is derived from an EMBL/GenBank/DDBJ whole genome shotgun (WGS) entry which is preliminary data.</text>
</comment>
<dbReference type="InterPro" id="IPR003439">
    <property type="entry name" value="ABC_transporter-like_ATP-bd"/>
</dbReference>
<dbReference type="Gene3D" id="3.40.50.300">
    <property type="entry name" value="P-loop containing nucleotide triphosphate hydrolases"/>
    <property type="match status" value="1"/>
</dbReference>
<dbReference type="PANTHER" id="PTHR42781:SF8">
    <property type="entry name" value="BICARBONATE TRANSPORT ATP-BINDING PROTEIN CMPC"/>
    <property type="match status" value="1"/>
</dbReference>
<evidence type="ECO:0000256" key="2">
    <source>
        <dbReference type="ARBA" id="ARBA00022741"/>
    </source>
</evidence>
<dbReference type="PROSITE" id="PS50893">
    <property type="entry name" value="ABC_TRANSPORTER_2"/>
    <property type="match status" value="1"/>
</dbReference>
<keyword evidence="2" id="KW-0547">Nucleotide-binding</keyword>
<dbReference type="InterPro" id="IPR017871">
    <property type="entry name" value="ABC_transporter-like_CS"/>
</dbReference>
<reference evidence="4 5" key="1">
    <citation type="submission" date="2019-06" db="EMBL/GenBank/DDBJ databases">
        <title>Epidemiology of MDR Campylobacter spp.</title>
        <authorList>
            <person name="Addetia A."/>
            <person name="Greninger A."/>
            <person name="Fang F."/>
        </authorList>
    </citation>
    <scope>NUCLEOTIDE SEQUENCE [LARGE SCALE GENOMIC DNA]</scope>
    <source>
        <strain evidence="4 5">HMC314</strain>
    </source>
</reference>
<dbReference type="PANTHER" id="PTHR42781">
    <property type="entry name" value="SPERMIDINE/PUTRESCINE IMPORT ATP-BINDING PROTEIN POTA"/>
    <property type="match status" value="1"/>
</dbReference>
<evidence type="ECO:0000313" key="5">
    <source>
        <dbReference type="Proteomes" id="UP000312397"/>
    </source>
</evidence>
<keyword evidence="3 4" id="KW-0067">ATP-binding</keyword>